<dbReference type="Pfam" id="PF13191">
    <property type="entry name" value="AAA_16"/>
    <property type="match status" value="1"/>
</dbReference>
<evidence type="ECO:0000256" key="8">
    <source>
        <dbReference type="ARBA" id="ARBA00023242"/>
    </source>
</evidence>
<dbReference type="InterPro" id="IPR041664">
    <property type="entry name" value="AAA_16"/>
</dbReference>
<dbReference type="InterPro" id="IPR032705">
    <property type="entry name" value="ORC4_C"/>
</dbReference>
<evidence type="ECO:0000256" key="6">
    <source>
        <dbReference type="ARBA" id="ARBA00022840"/>
    </source>
</evidence>
<evidence type="ECO:0000259" key="11">
    <source>
        <dbReference type="SMART" id="SM00382"/>
    </source>
</evidence>
<keyword evidence="7" id="KW-0238">DNA-binding</keyword>
<dbReference type="AlphaFoldDB" id="A0A8C0NG40"/>
<dbReference type="CDD" id="cd00009">
    <property type="entry name" value="AAA"/>
    <property type="match status" value="1"/>
</dbReference>
<keyword evidence="8" id="KW-0539">Nucleus</keyword>
<comment type="subcellular location">
    <subcellularLocation>
        <location evidence="1">Nucleus</location>
    </subcellularLocation>
</comment>
<feature type="compositionally biased region" description="Gly residues" evidence="10">
    <location>
        <begin position="88"/>
        <end position="97"/>
    </location>
</feature>
<feature type="compositionally biased region" description="Pro residues" evidence="10">
    <location>
        <begin position="57"/>
        <end position="72"/>
    </location>
</feature>
<evidence type="ECO:0000313" key="12">
    <source>
        <dbReference type="Ensembl" id="ENSCAFP00030024219.1"/>
    </source>
</evidence>
<reference evidence="12" key="2">
    <citation type="submission" date="2025-08" db="UniProtKB">
        <authorList>
            <consortium name="Ensembl"/>
        </authorList>
    </citation>
    <scope>IDENTIFICATION</scope>
</reference>
<dbReference type="InterPro" id="IPR027417">
    <property type="entry name" value="P-loop_NTPase"/>
</dbReference>
<dbReference type="GO" id="GO:0005634">
    <property type="term" value="C:nucleus"/>
    <property type="evidence" value="ECO:0007669"/>
    <property type="project" value="UniProtKB-SubCell"/>
</dbReference>
<sequence>MSLPDGRLGWWTAGGGGGEEMRRPPSSLRGAGDPEDVVAGGRGAGAGSRRKLLLFNSPPPLPAPRSPLPAPRSPLHAPSSLLRESGGAEVGGPTGGGRETERERRERVTCPGGRRAACAGHAGSGGVPLAAAGGAEATARRAAAAARFSCSPESSSALPPRPSPVQRILRERFCHQSPQSNLFGVQVQYKHLIELLKRTAIYGESNSVLIIGPRGSGKTMLINHALKELMEVEEVSENVLQVHLNGLLQINDKIALKEITRQLNLENVVGDKVFGSFAENLSFLLEALKKGDRSSSCPVIFILDEFDLFTHHKNQTLLYNLFDISQSAQTPLAVIGLTCRLDILELLEKRVKSRFSHRQIHLMNSFGFPQYLKIFKEQLSLPAEFPDKLFSEKWNENVQCLMEDRSVREVLQKHFNVSKNLRSLHMLLMLALNRVTASHPFMTAADLMEANQLCSMDSKANIVHGLSVLEICLIIAMKHLNDIYEEEPFNFQMVYNEFQKFVQRKAHSVYNFEKPVVMKAFEHLQQLELIKPMERTSVNTQREYQLMKLLLDNTQIMNALQKYPNCPTDVRQWATSSLSWL</sequence>
<protein>
    <recommendedName>
        <fullName evidence="3">Origin recognition complex subunit 4</fullName>
    </recommendedName>
</protein>
<evidence type="ECO:0000256" key="3">
    <source>
        <dbReference type="ARBA" id="ARBA00019083"/>
    </source>
</evidence>
<dbReference type="GO" id="GO:0006260">
    <property type="term" value="P:DNA replication"/>
    <property type="evidence" value="ECO:0007669"/>
    <property type="project" value="UniProtKB-KW"/>
</dbReference>
<feature type="compositionally biased region" description="Low complexity" evidence="10">
    <location>
        <begin position="73"/>
        <end position="83"/>
    </location>
</feature>
<dbReference type="GO" id="GO:0000808">
    <property type="term" value="C:origin recognition complex"/>
    <property type="evidence" value="ECO:0007669"/>
    <property type="project" value="InterPro"/>
</dbReference>
<dbReference type="InterPro" id="IPR003593">
    <property type="entry name" value="AAA+_ATPase"/>
</dbReference>
<dbReference type="Pfam" id="PF14629">
    <property type="entry name" value="ORC4_C"/>
    <property type="match status" value="1"/>
</dbReference>
<accession>A0A8C0NG40</accession>
<feature type="compositionally biased region" description="Basic and acidic residues" evidence="10">
    <location>
        <begin position="98"/>
        <end position="108"/>
    </location>
</feature>
<dbReference type="GO" id="GO:0003677">
    <property type="term" value="F:DNA binding"/>
    <property type="evidence" value="ECO:0007669"/>
    <property type="project" value="UniProtKB-KW"/>
</dbReference>
<organism evidence="12 13">
    <name type="scientific">Canis lupus familiaris</name>
    <name type="common">Dog</name>
    <name type="synonym">Canis familiaris</name>
    <dbReference type="NCBI Taxonomy" id="9615"/>
    <lineage>
        <taxon>Eukaryota</taxon>
        <taxon>Metazoa</taxon>
        <taxon>Chordata</taxon>
        <taxon>Craniata</taxon>
        <taxon>Vertebrata</taxon>
        <taxon>Euteleostomi</taxon>
        <taxon>Mammalia</taxon>
        <taxon>Eutheria</taxon>
        <taxon>Laurasiatheria</taxon>
        <taxon>Carnivora</taxon>
        <taxon>Caniformia</taxon>
        <taxon>Canidae</taxon>
        <taxon>Canis</taxon>
    </lineage>
</organism>
<proteinExistence type="inferred from homology"/>
<dbReference type="GO" id="GO:0005737">
    <property type="term" value="C:cytoplasm"/>
    <property type="evidence" value="ECO:0007669"/>
    <property type="project" value="UniProtKB-ARBA"/>
</dbReference>
<evidence type="ECO:0000256" key="9">
    <source>
        <dbReference type="ARBA" id="ARBA00046777"/>
    </source>
</evidence>
<dbReference type="PANTHER" id="PTHR12087">
    <property type="entry name" value="ORIGIN RECOGNITION COMPLEX SUBUNIT 4"/>
    <property type="match status" value="1"/>
</dbReference>
<keyword evidence="6" id="KW-0067">ATP-binding</keyword>
<dbReference type="Gene3D" id="3.40.50.300">
    <property type="entry name" value="P-loop containing nucleotide triphosphate hydrolases"/>
    <property type="match status" value="1"/>
</dbReference>
<evidence type="ECO:0000256" key="1">
    <source>
        <dbReference type="ARBA" id="ARBA00004123"/>
    </source>
</evidence>
<reference evidence="12" key="1">
    <citation type="submission" date="2019-03" db="EMBL/GenBank/DDBJ databases">
        <authorList>
            <person name="Warren W.C."/>
            <person name="Johnson G.S."/>
        </authorList>
    </citation>
    <scope>NUCLEOTIDE SEQUENCE [LARGE SCALE GENOMIC DNA]</scope>
    <source>
        <strain evidence="12">Basenji</strain>
    </source>
</reference>
<evidence type="ECO:0000313" key="13">
    <source>
        <dbReference type="Proteomes" id="UP000694429"/>
    </source>
</evidence>
<feature type="region of interest" description="Disordered" evidence="10">
    <location>
        <begin position="1"/>
        <end position="112"/>
    </location>
</feature>
<dbReference type="SMART" id="SM00382">
    <property type="entry name" value="AAA"/>
    <property type="match status" value="1"/>
</dbReference>
<gene>
    <name evidence="12" type="primary">ORC4</name>
</gene>
<evidence type="ECO:0000256" key="2">
    <source>
        <dbReference type="ARBA" id="ARBA00005334"/>
    </source>
</evidence>
<dbReference type="PANTHER" id="PTHR12087:SF0">
    <property type="entry name" value="ORIGIN RECOGNITION COMPLEX SUBUNIT 4"/>
    <property type="match status" value="1"/>
</dbReference>
<evidence type="ECO:0000256" key="5">
    <source>
        <dbReference type="ARBA" id="ARBA00022741"/>
    </source>
</evidence>
<comment type="subunit">
    <text evidence="9">Component of ORC, a complex composed of at least 6 subunits: ORC1, ORC2, ORC3, ORC4, ORC5 and ORC6. ORC is regulated in a cell-cycle dependent manner. It is sequentially assembled at the exit from anaphase of mitosis and disassembled as cells enter S phase. Interacts with DBF4. Interacts with POLQ.</text>
</comment>
<dbReference type="GO" id="GO:0005524">
    <property type="term" value="F:ATP binding"/>
    <property type="evidence" value="ECO:0007669"/>
    <property type="project" value="UniProtKB-KW"/>
</dbReference>
<dbReference type="Ensembl" id="ENSCAFT00030027756.1">
    <property type="protein sequence ID" value="ENSCAFP00030024219.1"/>
    <property type="gene ID" value="ENSCAFG00030014853.1"/>
</dbReference>
<name>A0A8C0NG40_CANLF</name>
<evidence type="ECO:0000256" key="10">
    <source>
        <dbReference type="SAM" id="MobiDB-lite"/>
    </source>
</evidence>
<evidence type="ECO:0000256" key="7">
    <source>
        <dbReference type="ARBA" id="ARBA00023125"/>
    </source>
</evidence>
<dbReference type="FunFam" id="3.40.50.300:FF:000649">
    <property type="entry name" value="Origin recognition complex subunit 4"/>
    <property type="match status" value="1"/>
</dbReference>
<dbReference type="SUPFAM" id="SSF52540">
    <property type="entry name" value="P-loop containing nucleoside triphosphate hydrolases"/>
    <property type="match status" value="1"/>
</dbReference>
<evidence type="ECO:0000256" key="4">
    <source>
        <dbReference type="ARBA" id="ARBA00022705"/>
    </source>
</evidence>
<dbReference type="InterPro" id="IPR016527">
    <property type="entry name" value="ORC4"/>
</dbReference>
<feature type="domain" description="AAA+ ATPase" evidence="11">
    <location>
        <begin position="204"/>
        <end position="347"/>
    </location>
</feature>
<keyword evidence="5" id="KW-0547">Nucleotide-binding</keyword>
<keyword evidence="4" id="KW-0235">DNA replication</keyword>
<dbReference type="Proteomes" id="UP000694429">
    <property type="component" value="Chromosome 19"/>
</dbReference>
<comment type="similarity">
    <text evidence="2">Belongs to the ORC4 family.</text>
</comment>